<keyword evidence="1" id="KW-0677">Repeat</keyword>
<dbReference type="InterPro" id="IPR027417">
    <property type="entry name" value="P-loop_NTPase"/>
</dbReference>
<dbReference type="InterPro" id="IPR036770">
    <property type="entry name" value="Ankyrin_rpt-contain_sf"/>
</dbReference>
<feature type="repeat" description="ANK" evidence="3">
    <location>
        <begin position="1303"/>
        <end position="1335"/>
    </location>
</feature>
<dbReference type="PROSITE" id="PS50088">
    <property type="entry name" value="ANK_REPEAT"/>
    <property type="match status" value="8"/>
</dbReference>
<organism evidence="6 7">
    <name type="scientific">Xylaria flabelliformis</name>
    <dbReference type="NCBI Taxonomy" id="2512241"/>
    <lineage>
        <taxon>Eukaryota</taxon>
        <taxon>Fungi</taxon>
        <taxon>Dikarya</taxon>
        <taxon>Ascomycota</taxon>
        <taxon>Pezizomycotina</taxon>
        <taxon>Sordariomycetes</taxon>
        <taxon>Xylariomycetidae</taxon>
        <taxon>Xylariales</taxon>
        <taxon>Xylariaceae</taxon>
        <taxon>Xylaria</taxon>
    </lineage>
</organism>
<reference evidence="7" key="1">
    <citation type="submission" date="2019-06" db="EMBL/GenBank/DDBJ databases">
        <title>Draft genome sequence of the griseofulvin-producing fungus Xylaria cubensis strain G536.</title>
        <authorList>
            <person name="Mead M.E."/>
            <person name="Raja H.A."/>
            <person name="Steenwyk J.L."/>
            <person name="Knowles S.L."/>
            <person name="Oberlies N.H."/>
            <person name="Rokas A."/>
        </authorList>
    </citation>
    <scope>NUCLEOTIDE SEQUENCE [LARGE SCALE GENOMIC DNA]</scope>
    <source>
        <strain evidence="7">G536</strain>
    </source>
</reference>
<feature type="domain" description="Nephrocystin 3-like N-terminal" evidence="5">
    <location>
        <begin position="649"/>
        <end position="806"/>
    </location>
</feature>
<dbReference type="InterPro" id="IPR051631">
    <property type="entry name" value="Ankyrin-KH/SAM_domain"/>
</dbReference>
<dbReference type="InterPro" id="IPR056884">
    <property type="entry name" value="NPHP3-like_N"/>
</dbReference>
<dbReference type="SUPFAM" id="SSF52540">
    <property type="entry name" value="P-loop containing nucleoside triphosphate hydrolases"/>
    <property type="match status" value="1"/>
</dbReference>
<dbReference type="SUPFAM" id="SSF48403">
    <property type="entry name" value="Ankyrin repeat"/>
    <property type="match status" value="1"/>
</dbReference>
<feature type="region of interest" description="Disordered" evidence="4">
    <location>
        <begin position="468"/>
        <end position="513"/>
    </location>
</feature>
<dbReference type="OrthoDB" id="163438at2759"/>
<feature type="repeat" description="ANK" evidence="3">
    <location>
        <begin position="1336"/>
        <end position="1368"/>
    </location>
</feature>
<dbReference type="Pfam" id="PF13637">
    <property type="entry name" value="Ank_4"/>
    <property type="match status" value="1"/>
</dbReference>
<dbReference type="Pfam" id="PF24883">
    <property type="entry name" value="NPHP3_N"/>
    <property type="match status" value="1"/>
</dbReference>
<proteinExistence type="predicted"/>
<feature type="repeat" description="ANK" evidence="3">
    <location>
        <begin position="1104"/>
        <end position="1136"/>
    </location>
</feature>
<feature type="compositionally biased region" description="Basic and acidic residues" evidence="4">
    <location>
        <begin position="480"/>
        <end position="490"/>
    </location>
</feature>
<protein>
    <recommendedName>
        <fullName evidence="5">Nephrocystin 3-like N-terminal domain-containing protein</fullName>
    </recommendedName>
</protein>
<dbReference type="Pfam" id="PF00023">
    <property type="entry name" value="Ank"/>
    <property type="match status" value="1"/>
</dbReference>
<dbReference type="SMART" id="SM00248">
    <property type="entry name" value="ANK"/>
    <property type="match status" value="9"/>
</dbReference>
<dbReference type="Gene3D" id="1.25.40.20">
    <property type="entry name" value="Ankyrin repeat-containing domain"/>
    <property type="match status" value="1"/>
</dbReference>
<evidence type="ECO:0000256" key="3">
    <source>
        <dbReference type="PROSITE-ProRule" id="PRU00023"/>
    </source>
</evidence>
<dbReference type="STRING" id="2512241.A0A553I1U5"/>
<dbReference type="Proteomes" id="UP000319160">
    <property type="component" value="Unassembled WGS sequence"/>
</dbReference>
<gene>
    <name evidence="6" type="ORF">FHL15_004929</name>
</gene>
<dbReference type="PANTHER" id="PTHR23206:SF7">
    <property type="entry name" value="PROTEIN KINASE DOMAIN-CONTAINING PROTEIN"/>
    <property type="match status" value="1"/>
</dbReference>
<feature type="region of interest" description="Disordered" evidence="4">
    <location>
        <begin position="218"/>
        <end position="276"/>
    </location>
</feature>
<sequence>MPSSKENEGQELFDWARRCEELFQKLLSTLVCCGGIGTHHRTLRDYSQRFALWAGFIGVFADGGASLDNRLRFYPDVRNLVLKMLKLLQRNLSHDFWFDPANKEGIDEKPPPVIVSETSASLAAVAALDAIRESIDRLRHLAVLIRKSPSSSLTCRIEAFARKADPAKIEEFQMMASLFVTGILPGIDKSLATQLVSSISFRRLRLLYQSKHDEKLKGRRARKISTSSQPEAKSIGREKESILTQEYLPRLDNPQMETTRSPSGPSQNSAVSETENSEVDFEKFRLYDGGLIEASDISTITSIAQVYSYPPRPKSEKGDQYCACNWCSDEIKVSSLERPGWWKNHFKKDLQPYVCISENCSEPPVYFTSFAKWHEHMDNVHTTDWARKIYSPHVWYCDVSPHEYLEFREREELEQHLWNEHSNDLNFKQLERRLERNVLPCPRDKGICPLCNQDILKIYELQESLLSEDETTPLSQKPPPFRDSRVRSQDVEDFSSSDEETSEDTVDDASSLNTEERKRLDFRKVSKHIARHLKSLAFLSIRYLGHDAVNGEDDSGKAASGAGDSDIEVSNHADKAIKRILDDFPEAADGKLEFEDNQTERDKEELQIWKDMAEQRLSDEEGKCRDMFCLAADNKYKLYKDQVETRAEGTCQWFLGHENFKKWLQQDSGLLLVMADPGFGKSVLAKHLIDEALPRSATICYFFFNGYEQNTPRQAICVLLHQIFLYKPFLVRHAMSNYAKHGKLLARSTQLLWDIFTNVAQDPKIGSLIIVLDALDECAEWIFHDLLILNNKSHQRGYGKILLTSRPRPVNPGGNFLEIRVSGEQEFRNEVDHLIEHRVEQLATERQLSEPSKEYLAKWLLDIPNPTHFLVYLVFECLKTVNLEGVPEEVQSSIAQLPRSINEAYEHILSQSRDSLTVRRGLSIILAANTPLTLSEMNVAMNVDEQCNSIDDIKAETGEDFKSDLNALFGLFISFRCGKIEFIHDTARDFLLNKSPLPATIPSKIHWQHSITAEYAHSVLTSCCVMYLNLFNSEASPLPNVYRKTSDFIDSHAFLKYSAKNWGTHLHEAKIGSNDTNIIPLALKICDPGSRAYPVWSRIFEEYHVDTPLLRAVENGHRTVVQLLLDQGADPELRSHVSWRTPLSPAAENGHVAIVQVLLDRGADLESEDSSGQTPLSRAATKGRVTVVQLLLDRGADLESEDNNGLTPLSWTAENGHIAVAQLLLERGANLETKDDNGLTPLSRAARNGHSAVVQLLLDRGADLESEDNNGLTPLSWTAENGYIAVAQLLLERGANLETKDDNGLTPLSRAARNGHFAVVQLLLDQEADLESKDNNGLTPLSLAAIRGHVAIVQLLLDRGANINSKDKWGYTPLLRAKACRQEDVVRLLRSRDVVRLLRSRR</sequence>
<dbReference type="PRINTS" id="PR01415">
    <property type="entry name" value="ANKYRIN"/>
</dbReference>
<feature type="compositionally biased region" description="Acidic residues" evidence="4">
    <location>
        <begin position="491"/>
        <end position="507"/>
    </location>
</feature>
<accession>A0A553I1U5</accession>
<evidence type="ECO:0000256" key="4">
    <source>
        <dbReference type="SAM" id="MobiDB-lite"/>
    </source>
</evidence>
<evidence type="ECO:0000313" key="6">
    <source>
        <dbReference type="EMBL" id="TRX94161.1"/>
    </source>
</evidence>
<dbReference type="InterPro" id="IPR002110">
    <property type="entry name" value="Ankyrin_rpt"/>
</dbReference>
<evidence type="ECO:0000259" key="5">
    <source>
        <dbReference type="Pfam" id="PF24883"/>
    </source>
</evidence>
<comment type="caution">
    <text evidence="6">The sequence shown here is derived from an EMBL/GenBank/DDBJ whole genome shotgun (WGS) entry which is preliminary data.</text>
</comment>
<keyword evidence="7" id="KW-1185">Reference proteome</keyword>
<evidence type="ECO:0000256" key="2">
    <source>
        <dbReference type="ARBA" id="ARBA00023043"/>
    </source>
</evidence>
<dbReference type="PANTHER" id="PTHR23206">
    <property type="entry name" value="MASK PROTEIN"/>
    <property type="match status" value="1"/>
</dbReference>
<feature type="repeat" description="ANK" evidence="3">
    <location>
        <begin position="1171"/>
        <end position="1203"/>
    </location>
</feature>
<evidence type="ECO:0000313" key="7">
    <source>
        <dbReference type="Proteomes" id="UP000319160"/>
    </source>
</evidence>
<dbReference type="Pfam" id="PF12796">
    <property type="entry name" value="Ank_2"/>
    <property type="match status" value="2"/>
</dbReference>
<feature type="repeat" description="ANK" evidence="3">
    <location>
        <begin position="1270"/>
        <end position="1302"/>
    </location>
</feature>
<feature type="compositionally biased region" description="Polar residues" evidence="4">
    <location>
        <begin position="255"/>
        <end position="274"/>
    </location>
</feature>
<dbReference type="Gene3D" id="3.40.50.300">
    <property type="entry name" value="P-loop containing nucleotide triphosphate hydrolases"/>
    <property type="match status" value="1"/>
</dbReference>
<feature type="repeat" description="ANK" evidence="3">
    <location>
        <begin position="1138"/>
        <end position="1170"/>
    </location>
</feature>
<name>A0A553I1U5_9PEZI</name>
<dbReference type="EMBL" id="VFLP01000024">
    <property type="protein sequence ID" value="TRX94161.1"/>
    <property type="molecule type" value="Genomic_DNA"/>
</dbReference>
<feature type="repeat" description="ANK" evidence="3">
    <location>
        <begin position="1237"/>
        <end position="1269"/>
    </location>
</feature>
<evidence type="ECO:0000256" key="1">
    <source>
        <dbReference type="ARBA" id="ARBA00022737"/>
    </source>
</evidence>
<dbReference type="PROSITE" id="PS50297">
    <property type="entry name" value="ANK_REP_REGION"/>
    <property type="match status" value="8"/>
</dbReference>
<feature type="repeat" description="ANK" evidence="3">
    <location>
        <begin position="1204"/>
        <end position="1236"/>
    </location>
</feature>
<keyword evidence="2 3" id="KW-0040">ANK repeat</keyword>